<dbReference type="HOGENOM" id="CLU_018084_6_0_1"/>
<dbReference type="Gene3D" id="1.25.10.10">
    <property type="entry name" value="Leucine-rich Repeat Variant"/>
    <property type="match status" value="1"/>
</dbReference>
<dbReference type="GO" id="GO:0010629">
    <property type="term" value="P:negative regulation of gene expression"/>
    <property type="evidence" value="ECO:0000266"/>
    <property type="project" value="RGD"/>
</dbReference>
<dbReference type="AGR" id="RGD:1594749"/>
<accession>A0A096MK49</accession>
<dbReference type="GO" id="GO:0001674">
    <property type="term" value="C:female germ cell nucleus"/>
    <property type="evidence" value="ECO:0000266"/>
    <property type="project" value="RGD"/>
</dbReference>
<comment type="function">
    <text evidence="5">Functions in nuclear protein import.</text>
</comment>
<reference evidence="8" key="3">
    <citation type="submission" date="2025-09" db="UniProtKB">
        <authorList>
            <consortium name="Ensembl"/>
        </authorList>
    </citation>
    <scope>IDENTIFICATION</scope>
    <source>
        <strain evidence="8">Brown Norway</strain>
    </source>
</reference>
<evidence type="ECO:0000313" key="10">
    <source>
        <dbReference type="RGD" id="1594749"/>
    </source>
</evidence>
<keyword evidence="3" id="KW-0677">Repeat</keyword>
<dbReference type="GO" id="GO:0006607">
    <property type="term" value="P:NLS-bearing protein import into nucleus"/>
    <property type="evidence" value="ECO:0000318"/>
    <property type="project" value="GO_Central"/>
</dbReference>
<dbReference type="GO" id="GO:0040029">
    <property type="term" value="P:epigenetic regulation of gene expression"/>
    <property type="evidence" value="ECO:0000266"/>
    <property type="project" value="RGD"/>
</dbReference>
<reference evidence="8" key="1">
    <citation type="submission" date="2024-01" db="EMBL/GenBank/DDBJ databases">
        <title>GRCr8: a new rat reference genome assembly contstructed from accurate long reads and long range scaffolding.</title>
        <authorList>
            <person name="Doris P.A."/>
            <person name="Kalbfleisch T."/>
            <person name="Li K."/>
            <person name="Howe K."/>
            <person name="Wood J."/>
        </authorList>
    </citation>
    <scope>NUCLEOTIDE SEQUENCE [LARGE SCALE GENOMIC DNA]</scope>
    <source>
        <strain evidence="8">Brown Norway</strain>
    </source>
</reference>
<evidence type="ECO:0000259" key="7">
    <source>
        <dbReference type="PROSITE" id="PS51214"/>
    </source>
</evidence>
<dbReference type="GO" id="GO:0005737">
    <property type="term" value="C:cytoplasm"/>
    <property type="evidence" value="ECO:0007669"/>
    <property type="project" value="InterPro"/>
</dbReference>
<evidence type="ECO:0000313" key="9">
    <source>
        <dbReference type="Proteomes" id="UP000002494"/>
    </source>
</evidence>
<feature type="repeat" description="ARM" evidence="6">
    <location>
        <begin position="295"/>
        <end position="337"/>
    </location>
</feature>
<name>A0A096MK49_RAT</name>
<evidence type="ECO:0000256" key="3">
    <source>
        <dbReference type="ARBA" id="ARBA00022737"/>
    </source>
</evidence>
<protein>
    <recommendedName>
        <fullName evidence="5">Importin subunit alpha</fullName>
    </recommendedName>
</protein>
<dbReference type="InParanoid" id="A0A096MK49"/>
<dbReference type="SMR" id="A0A096MK49"/>
<dbReference type="PROSITE" id="PS50176">
    <property type="entry name" value="ARM_REPEAT"/>
    <property type="match status" value="3"/>
</dbReference>
<dbReference type="Pfam" id="PF00514">
    <property type="entry name" value="Arm"/>
    <property type="match status" value="7"/>
</dbReference>
<feature type="domain" description="IBB" evidence="7">
    <location>
        <begin position="8"/>
        <end position="71"/>
    </location>
</feature>
<evidence type="ECO:0000313" key="8">
    <source>
        <dbReference type="Ensembl" id="ENSRNOP00000068379.2"/>
    </source>
</evidence>
<dbReference type="InterPro" id="IPR016024">
    <property type="entry name" value="ARM-type_fold"/>
</dbReference>
<dbReference type="PANTHER" id="PTHR23316">
    <property type="entry name" value="IMPORTIN ALPHA"/>
    <property type="match status" value="1"/>
</dbReference>
<dbReference type="GO" id="GO:0001824">
    <property type="term" value="P:blastocyst development"/>
    <property type="evidence" value="ECO:0000266"/>
    <property type="project" value="RGD"/>
</dbReference>
<keyword evidence="4 5" id="KW-0653">Protein transport</keyword>
<feature type="repeat" description="ARM" evidence="6">
    <location>
        <begin position="168"/>
        <end position="196"/>
    </location>
</feature>
<dbReference type="GO" id="GO:0005819">
    <property type="term" value="C:spindle"/>
    <property type="evidence" value="ECO:0000266"/>
    <property type="project" value="RGD"/>
</dbReference>
<dbReference type="ExpressionAtlas" id="A0A096MK49">
    <property type="expression patterns" value="baseline"/>
</dbReference>
<evidence type="ECO:0000256" key="4">
    <source>
        <dbReference type="ARBA" id="ARBA00022927"/>
    </source>
</evidence>
<evidence type="ECO:0000256" key="1">
    <source>
        <dbReference type="ARBA" id="ARBA00010394"/>
    </source>
</evidence>
<dbReference type="SUPFAM" id="SSF48371">
    <property type="entry name" value="ARM repeat"/>
    <property type="match status" value="1"/>
</dbReference>
<dbReference type="GO" id="GO:0010628">
    <property type="term" value="P:positive regulation of gene expression"/>
    <property type="evidence" value="ECO:0000266"/>
    <property type="project" value="RGD"/>
</dbReference>
<dbReference type="GO" id="GO:0008139">
    <property type="term" value="F:nuclear localization sequence binding"/>
    <property type="evidence" value="ECO:0000318"/>
    <property type="project" value="GO_Central"/>
</dbReference>
<dbReference type="eggNOG" id="KOG0166">
    <property type="taxonomic scope" value="Eukaryota"/>
</dbReference>
<dbReference type="GeneTree" id="ENSGT01050000244891"/>
<dbReference type="InterPro" id="IPR002652">
    <property type="entry name" value="Importin-a_IBB"/>
</dbReference>
<dbReference type="InterPro" id="IPR032413">
    <property type="entry name" value="Arm_3"/>
</dbReference>
<feature type="repeat" description="ARM" evidence="6">
    <location>
        <begin position="125"/>
        <end position="168"/>
    </location>
</feature>
<dbReference type="Gene3D" id="1.20.5.690">
    <property type="entry name" value="Importin-alpha, importin-beta-binding domain"/>
    <property type="match status" value="1"/>
</dbReference>
<comment type="similarity">
    <text evidence="1 5">Belongs to the importin alpha family.</text>
</comment>
<keyword evidence="2 5" id="KW-0813">Transport</keyword>
<dbReference type="FunCoup" id="A0A096MK49">
    <property type="interactions" value="3"/>
</dbReference>
<dbReference type="Bgee" id="ENSRNOG00000042296">
    <property type="expression patterns" value="Expressed in ovary"/>
</dbReference>
<dbReference type="GO" id="GO:0061608">
    <property type="term" value="F:nuclear import signal receptor activity"/>
    <property type="evidence" value="ECO:0000318"/>
    <property type="project" value="GO_Central"/>
</dbReference>
<reference evidence="8" key="2">
    <citation type="submission" date="2025-08" db="UniProtKB">
        <authorList>
            <consortium name="Ensembl"/>
        </authorList>
    </citation>
    <scope>IDENTIFICATION</scope>
    <source>
        <strain evidence="8">Brown Norway</strain>
    </source>
</reference>
<dbReference type="Ensembl" id="ENSRNOT00000075986.4">
    <property type="protein sequence ID" value="ENSRNOP00000068379.2"/>
    <property type="gene ID" value="ENSRNOG00000042296.6"/>
</dbReference>
<dbReference type="AlphaFoldDB" id="A0A096MK49"/>
<dbReference type="OMA" id="HENRQIG"/>
<sequence length="514" mass="56933">MPRAGPGGVFPPVNMATSEAPEERLKKFKYRGKEMSLRRQQRIDSSLQLRKSRKDEQALKRRNIGLFSSDVVSQALVKEANLTLDDIIKGVNSSDTIMCLLATQAAREMLSQENNPPLDVIIEAGLIPKLVDFLKAAHLPNLQFEAAWALTNIASGTSEQTGVVVKEGAIEPLIELLCSPHLTVSEQAVWALGNIAGDCAEFRDNVISNNAIPHLINLISTNIPITFLRNIAWTLSNLCRNKNPYPPEDAVRQMLPTLCQLLLHHDNEILSDTCWALSYLTEGGKDYIHHVVTTGILPRLVELMSSSELNVLTPCLHTMGNIVAGTNEQTQMVIDAGMLKVLGQVLRHPKSSIQKLAAWVMSNVAAGPRHHVQQLILCNLLPVLVNLLRNAELKVQKEAVCTVANFATGASQSQLTLLAYSGVLEPMLNLLTAPDMEVITVILDVISYLLQQIDDLEDKKRLCFQIEEVGGFEKIESLQHHHNSYISHSALNIIEKYLYEEEDDDILPKPGLRV</sequence>
<dbReference type="SMART" id="SM00185">
    <property type="entry name" value="ARM"/>
    <property type="match status" value="8"/>
</dbReference>
<dbReference type="PaxDb" id="10116-ENSRNOP00000068379"/>
<gene>
    <name evidence="8 10" type="primary">Kpna7</name>
</gene>
<evidence type="ECO:0000256" key="2">
    <source>
        <dbReference type="ARBA" id="ARBA00022448"/>
    </source>
</evidence>
<keyword evidence="9" id="KW-1185">Reference proteome</keyword>
<dbReference type="Pfam" id="PF01749">
    <property type="entry name" value="IBB"/>
    <property type="match status" value="1"/>
</dbReference>
<dbReference type="CTD" id="402569"/>
<dbReference type="Pfam" id="PF16186">
    <property type="entry name" value="Arm_3"/>
    <property type="match status" value="1"/>
</dbReference>
<organism evidence="8 9">
    <name type="scientific">Rattus norvegicus</name>
    <name type="common">Rat</name>
    <dbReference type="NCBI Taxonomy" id="10116"/>
    <lineage>
        <taxon>Eukaryota</taxon>
        <taxon>Metazoa</taxon>
        <taxon>Chordata</taxon>
        <taxon>Craniata</taxon>
        <taxon>Vertebrata</taxon>
        <taxon>Euteleostomi</taxon>
        <taxon>Mammalia</taxon>
        <taxon>Eutheria</taxon>
        <taxon>Euarchontoglires</taxon>
        <taxon>Glires</taxon>
        <taxon>Rodentia</taxon>
        <taxon>Myomorpha</taxon>
        <taxon>Muroidea</taxon>
        <taxon>Muridae</taxon>
        <taxon>Murinae</taxon>
        <taxon>Rattus</taxon>
    </lineage>
</organism>
<dbReference type="RGD" id="1594749">
    <property type="gene designation" value="Kpna7"/>
</dbReference>
<dbReference type="STRING" id="10116.ENSRNOP00000068379"/>
<dbReference type="InterPro" id="IPR024931">
    <property type="entry name" value="Importin_alpha"/>
</dbReference>
<evidence type="ECO:0000256" key="5">
    <source>
        <dbReference type="PIRNR" id="PIRNR005673"/>
    </source>
</evidence>
<proteinExistence type="inferred from homology"/>
<dbReference type="GO" id="GO:0042564">
    <property type="term" value="C:NLS-dependent protein nuclear import complex"/>
    <property type="evidence" value="ECO:0000266"/>
    <property type="project" value="RGD"/>
</dbReference>
<dbReference type="InterPro" id="IPR000225">
    <property type="entry name" value="Armadillo"/>
</dbReference>
<dbReference type="PIRSF" id="PIRSF005673">
    <property type="entry name" value="Importin_alpha"/>
    <property type="match status" value="1"/>
</dbReference>
<evidence type="ECO:0000256" key="6">
    <source>
        <dbReference type="PROSITE-ProRule" id="PRU00259"/>
    </source>
</evidence>
<dbReference type="KEGG" id="rno:690504"/>
<dbReference type="Proteomes" id="UP000002494">
    <property type="component" value="Chromosome 12"/>
</dbReference>
<dbReference type="InterPro" id="IPR011989">
    <property type="entry name" value="ARM-like"/>
</dbReference>
<dbReference type="GO" id="GO:0005634">
    <property type="term" value="C:nucleus"/>
    <property type="evidence" value="ECO:0000266"/>
    <property type="project" value="RGD"/>
</dbReference>
<dbReference type="InterPro" id="IPR036975">
    <property type="entry name" value="Importin-a_IBB_sf"/>
</dbReference>
<dbReference type="PROSITE" id="PS51214">
    <property type="entry name" value="IBB"/>
    <property type="match status" value="1"/>
</dbReference>